<reference evidence="2 3" key="1">
    <citation type="submission" date="2019-08" db="EMBL/GenBank/DDBJ databases">
        <title>Whole genome of Aphis craccivora.</title>
        <authorList>
            <person name="Voronova N.V."/>
            <person name="Shulinski R.S."/>
            <person name="Bandarenka Y.V."/>
            <person name="Zhorov D.G."/>
            <person name="Warner D."/>
        </authorList>
    </citation>
    <scope>NUCLEOTIDE SEQUENCE [LARGE SCALE GENOMIC DNA]</scope>
    <source>
        <strain evidence="2">180601</strain>
        <tissue evidence="2">Whole Body</tissue>
    </source>
</reference>
<evidence type="ECO:0000313" key="3">
    <source>
        <dbReference type="Proteomes" id="UP000478052"/>
    </source>
</evidence>
<proteinExistence type="predicted"/>
<dbReference type="EMBL" id="VUJU01000445">
    <property type="protein sequence ID" value="KAF0770376.1"/>
    <property type="molecule type" value="Genomic_DNA"/>
</dbReference>
<organism evidence="2 3">
    <name type="scientific">Aphis craccivora</name>
    <name type="common">Cowpea aphid</name>
    <dbReference type="NCBI Taxonomy" id="307492"/>
    <lineage>
        <taxon>Eukaryota</taxon>
        <taxon>Metazoa</taxon>
        <taxon>Ecdysozoa</taxon>
        <taxon>Arthropoda</taxon>
        <taxon>Hexapoda</taxon>
        <taxon>Insecta</taxon>
        <taxon>Pterygota</taxon>
        <taxon>Neoptera</taxon>
        <taxon>Paraneoptera</taxon>
        <taxon>Hemiptera</taxon>
        <taxon>Sternorrhyncha</taxon>
        <taxon>Aphidomorpha</taxon>
        <taxon>Aphidoidea</taxon>
        <taxon>Aphididae</taxon>
        <taxon>Aphidini</taxon>
        <taxon>Aphis</taxon>
        <taxon>Aphis</taxon>
    </lineage>
</organism>
<feature type="compositionally biased region" description="Polar residues" evidence="1">
    <location>
        <begin position="28"/>
        <end position="41"/>
    </location>
</feature>
<dbReference type="Proteomes" id="UP000478052">
    <property type="component" value="Unassembled WGS sequence"/>
</dbReference>
<sequence length="78" mass="8822">MFQYLYQPTPFMASTNTPPEIPPRRHSSTVSPNKIINQNSDAESKTKPPPFLSRRHSSCIDDNMDSETDTVSRLVISL</sequence>
<keyword evidence="3" id="KW-1185">Reference proteome</keyword>
<gene>
    <name evidence="2" type="ORF">FWK35_00019693</name>
</gene>
<evidence type="ECO:0000256" key="1">
    <source>
        <dbReference type="SAM" id="MobiDB-lite"/>
    </source>
</evidence>
<protein>
    <submittedName>
        <fullName evidence="2">Atrial natriuretic peptide-converting enzyme-like</fullName>
    </submittedName>
</protein>
<evidence type="ECO:0000313" key="2">
    <source>
        <dbReference type="EMBL" id="KAF0770376.1"/>
    </source>
</evidence>
<comment type="caution">
    <text evidence="2">The sequence shown here is derived from an EMBL/GenBank/DDBJ whole genome shotgun (WGS) entry which is preliminary data.</text>
</comment>
<feature type="region of interest" description="Disordered" evidence="1">
    <location>
        <begin position="1"/>
        <end position="65"/>
    </location>
</feature>
<dbReference type="AlphaFoldDB" id="A0A6G0ZGX7"/>
<dbReference type="OrthoDB" id="10507870at2759"/>
<accession>A0A6G0ZGX7</accession>
<name>A0A6G0ZGX7_APHCR</name>